<feature type="compositionally biased region" description="Polar residues" evidence="12">
    <location>
        <begin position="224"/>
        <end position="240"/>
    </location>
</feature>
<dbReference type="OrthoDB" id="361630at2759"/>
<feature type="region of interest" description="Disordered" evidence="12">
    <location>
        <begin position="15"/>
        <end position="266"/>
    </location>
</feature>
<keyword evidence="4" id="KW-0547">Nucleotide-binding</keyword>
<dbReference type="PROSITE" id="PS51722">
    <property type="entry name" value="G_TR_2"/>
    <property type="match status" value="1"/>
</dbReference>
<dbReference type="Pfam" id="PF22042">
    <property type="entry name" value="EF-G_D2"/>
    <property type="match status" value="1"/>
</dbReference>
<dbReference type="InterPro" id="IPR044145">
    <property type="entry name" value="IF2_II"/>
</dbReference>
<evidence type="ECO:0000256" key="6">
    <source>
        <dbReference type="ARBA" id="ARBA00022946"/>
    </source>
</evidence>
<feature type="compositionally biased region" description="Polar residues" evidence="12">
    <location>
        <begin position="140"/>
        <end position="154"/>
    </location>
</feature>
<dbReference type="Pfam" id="PF00009">
    <property type="entry name" value="GTP_EFTU"/>
    <property type="match status" value="1"/>
</dbReference>
<sequence length="921" mass="99023">MHRNTSVWPIVRASCSQSRTASTAARTKPRPVDDSAQKPAALEKWTLSQGGYSQPASFSSGRSNNLSGESSGQGSGPVRRSDNQHPSVPRPPLSAGGSPGGAGRPPGLGKWKRPPPPPHFDSSQSLPPSHSQPPPLSRGAPSSGTLNQWASRTIPSLPAAVPHQSQNFRPPRNDPRLQRELAPHQDPSAERHFKKPPPSDPRQNRSRQTDSRTGSSESRSSASQNTARFTAQDSWQNAPKSNHVDANRSNARNERPNRTSYKERGTLLPRVNKDEERALGVLSQQLEVKKVRKKAVVVEKKASPDVYIPSTVSVGTLARLLGVRLETLQRQMRLAGMSEEAEYDHVLTSDYAVLLAEEFGRNPIVNDEAAFDIYPPPPNPNSSSLPGRPPVVTIMGHVDHGKTTLLDTLRSASVAKGEAGGITQHIGAFSVPVPAASKSSEGPRTITFLDTPGHAAFSAMRARGAGVTDIVVLVVAADDGIMPQTKEVISLIKKDEGKIGVVVAINKVDKPGIDIENVQKALMAENVQLEVFGGDIPSVEVSGLTGHGLPTLVETLSAIAEMQDLRAERDGSIQGYVLESKVHKGLGPVATVLILRGCLKPGSHIICGQSHAKVRVMNDSNGVAVKVAYPGMAITVSGWKSLPNAGDEVLQGTEAEVKKAITNRQRKAEIEATLVDVEVINSTRRLERERRELQQELGEEAKEVLSQETEQVPKELRLVIKADVSGSAEAVQGALQGIGNKEAVTKVISSGVGDVSESDVMMAKAVGGSIVAFSVNTPRAIETLAAQNEVSIISSNIIYRLMEIVKERVISLLPVIIETRVTGEATILQLFDIQLKAKQTKKVAGCRVTNGIVEKAKFARLVRDGTTMHEGSLDTMRILKKDVTEVRKGSECGLCFGTTFGDLQEGDMIQMYEKIEKPGVL</sequence>
<comment type="similarity">
    <text evidence="2">Belongs to the TRAFAC class translation factor GTPase superfamily. Classic translation factor GTPase family. IF-2 subfamily.</text>
</comment>
<keyword evidence="7" id="KW-0496">Mitochondrion</keyword>
<dbReference type="PRINTS" id="PR00315">
    <property type="entry name" value="ELONGATNFCT"/>
</dbReference>
<evidence type="ECO:0000256" key="11">
    <source>
        <dbReference type="SAM" id="Coils"/>
    </source>
</evidence>
<dbReference type="PANTHER" id="PTHR43381">
    <property type="entry name" value="TRANSLATION INITIATION FACTOR IF-2-RELATED"/>
    <property type="match status" value="1"/>
</dbReference>
<comment type="subcellular location">
    <subcellularLocation>
        <location evidence="1">Mitochondrion</location>
    </subcellularLocation>
</comment>
<keyword evidence="15" id="KW-1185">Reference proteome</keyword>
<evidence type="ECO:0000259" key="13">
    <source>
        <dbReference type="PROSITE" id="PS51722"/>
    </source>
</evidence>
<dbReference type="SUPFAM" id="SSF52156">
    <property type="entry name" value="Initiation factor IF2/eIF5b, domain 3"/>
    <property type="match status" value="1"/>
</dbReference>
<organism evidence="14 15">
    <name type="scientific">Asterophora parasitica</name>
    <dbReference type="NCBI Taxonomy" id="117018"/>
    <lineage>
        <taxon>Eukaryota</taxon>
        <taxon>Fungi</taxon>
        <taxon>Dikarya</taxon>
        <taxon>Basidiomycota</taxon>
        <taxon>Agaricomycotina</taxon>
        <taxon>Agaricomycetes</taxon>
        <taxon>Agaricomycetidae</taxon>
        <taxon>Agaricales</taxon>
        <taxon>Tricholomatineae</taxon>
        <taxon>Lyophyllaceae</taxon>
        <taxon>Asterophora</taxon>
    </lineage>
</organism>
<comment type="function">
    <text evidence="9">One of the essential components for the initiation of protein synthesis. Protects formylmethionyl-tRNA from spontaneous hydrolysis and promotes its binding to the 30S ribosomal subunits. Also involved in the hydrolysis of GTP during the formation of the 70S ribosomal complex.</text>
</comment>
<dbReference type="NCBIfam" id="TIGR00231">
    <property type="entry name" value="small_GTP"/>
    <property type="match status" value="1"/>
</dbReference>
<dbReference type="InterPro" id="IPR036925">
    <property type="entry name" value="TIF_IF2_dom3_sf"/>
</dbReference>
<dbReference type="InterPro" id="IPR023115">
    <property type="entry name" value="TIF_IF2_dom3"/>
</dbReference>
<dbReference type="PANTHER" id="PTHR43381:SF20">
    <property type="entry name" value="TRANSLATION INITIATION FACTOR IF-2, MITOCHONDRIAL"/>
    <property type="match status" value="1"/>
</dbReference>
<evidence type="ECO:0000256" key="4">
    <source>
        <dbReference type="ARBA" id="ARBA00022741"/>
    </source>
</evidence>
<keyword evidence="6" id="KW-0809">Transit peptide</keyword>
<feature type="compositionally biased region" description="Low complexity" evidence="12">
    <location>
        <begin position="211"/>
        <end position="223"/>
    </location>
</feature>
<evidence type="ECO:0000256" key="1">
    <source>
        <dbReference type="ARBA" id="ARBA00004173"/>
    </source>
</evidence>
<feature type="compositionally biased region" description="Polar residues" evidence="12">
    <location>
        <begin position="15"/>
        <end position="25"/>
    </location>
</feature>
<accession>A0A9P7G9E3</accession>
<dbReference type="GO" id="GO:0003743">
    <property type="term" value="F:translation initiation factor activity"/>
    <property type="evidence" value="ECO:0007669"/>
    <property type="project" value="UniProtKB-KW"/>
</dbReference>
<dbReference type="GO" id="GO:0005525">
    <property type="term" value="F:GTP binding"/>
    <property type="evidence" value="ECO:0007669"/>
    <property type="project" value="UniProtKB-KW"/>
</dbReference>
<dbReference type="GO" id="GO:0003924">
    <property type="term" value="F:GTPase activity"/>
    <property type="evidence" value="ECO:0007669"/>
    <property type="project" value="InterPro"/>
</dbReference>
<dbReference type="AlphaFoldDB" id="A0A9P7G9E3"/>
<gene>
    <name evidence="14" type="ORF">DXG03_005070</name>
</gene>
<dbReference type="InterPro" id="IPR027417">
    <property type="entry name" value="P-loop_NTPase"/>
</dbReference>
<keyword evidence="5" id="KW-0648">Protein biosynthesis</keyword>
<feature type="compositionally biased region" description="Polar residues" evidence="12">
    <location>
        <begin position="46"/>
        <end position="72"/>
    </location>
</feature>
<dbReference type="CDD" id="cd03702">
    <property type="entry name" value="IF2_mtIF2_II"/>
    <property type="match status" value="1"/>
</dbReference>
<dbReference type="Pfam" id="PF11987">
    <property type="entry name" value="IF-2"/>
    <property type="match status" value="1"/>
</dbReference>
<dbReference type="Gene3D" id="3.40.50.10050">
    <property type="entry name" value="Translation initiation factor IF- 2, domain 3"/>
    <property type="match status" value="1"/>
</dbReference>
<dbReference type="EMBL" id="JABCKV010000030">
    <property type="protein sequence ID" value="KAG5645923.1"/>
    <property type="molecule type" value="Genomic_DNA"/>
</dbReference>
<dbReference type="InterPro" id="IPR053905">
    <property type="entry name" value="EF-G-like_DII"/>
</dbReference>
<proteinExistence type="inferred from homology"/>
<evidence type="ECO:0000256" key="7">
    <source>
        <dbReference type="ARBA" id="ARBA00023128"/>
    </source>
</evidence>
<evidence type="ECO:0000256" key="2">
    <source>
        <dbReference type="ARBA" id="ARBA00007733"/>
    </source>
</evidence>
<keyword evidence="3" id="KW-0396">Initiation factor</keyword>
<dbReference type="Proteomes" id="UP000775547">
    <property type="component" value="Unassembled WGS sequence"/>
</dbReference>
<dbReference type="FunFam" id="3.40.50.300:FF:000019">
    <property type="entry name" value="Translation initiation factor IF-2"/>
    <property type="match status" value="1"/>
</dbReference>
<dbReference type="InterPro" id="IPR005225">
    <property type="entry name" value="Small_GTP-bd"/>
</dbReference>
<evidence type="ECO:0000256" key="8">
    <source>
        <dbReference type="ARBA" id="ARBA00023134"/>
    </source>
</evidence>
<evidence type="ECO:0000256" key="9">
    <source>
        <dbReference type="ARBA" id="ARBA00025162"/>
    </source>
</evidence>
<dbReference type="Gene3D" id="2.40.30.10">
    <property type="entry name" value="Translation factors"/>
    <property type="match status" value="2"/>
</dbReference>
<name>A0A9P7G9E3_9AGAR</name>
<comment type="caution">
    <text evidence="14">The sequence shown here is derived from an EMBL/GenBank/DDBJ whole genome shotgun (WGS) entry which is preliminary data.</text>
</comment>
<evidence type="ECO:0000256" key="5">
    <source>
        <dbReference type="ARBA" id="ARBA00022917"/>
    </source>
</evidence>
<feature type="compositionally biased region" description="Basic and acidic residues" evidence="12">
    <location>
        <begin position="171"/>
        <end position="191"/>
    </location>
</feature>
<dbReference type="FunFam" id="2.40.30.10:FF:000008">
    <property type="entry name" value="Translation initiation factor IF-2"/>
    <property type="match status" value="1"/>
</dbReference>
<dbReference type="NCBIfam" id="TIGR00487">
    <property type="entry name" value="IF-2"/>
    <property type="match status" value="1"/>
</dbReference>
<dbReference type="GO" id="GO:0005739">
    <property type="term" value="C:mitochondrion"/>
    <property type="evidence" value="ECO:0007669"/>
    <property type="project" value="UniProtKB-SubCell"/>
</dbReference>
<dbReference type="InterPro" id="IPR009000">
    <property type="entry name" value="Transl_B-barrel_sf"/>
</dbReference>
<dbReference type="InterPro" id="IPR000795">
    <property type="entry name" value="T_Tr_GTP-bd_dom"/>
</dbReference>
<keyword evidence="8" id="KW-0342">GTP-binding</keyword>
<dbReference type="CDD" id="cd03692">
    <property type="entry name" value="mtIF2_IVc"/>
    <property type="match status" value="1"/>
</dbReference>
<evidence type="ECO:0000256" key="10">
    <source>
        <dbReference type="ARBA" id="ARBA00044200"/>
    </source>
</evidence>
<dbReference type="SUPFAM" id="SSF52540">
    <property type="entry name" value="P-loop containing nucleoside triphosphate hydrolases"/>
    <property type="match status" value="1"/>
</dbReference>
<dbReference type="SUPFAM" id="SSF50447">
    <property type="entry name" value="Translation proteins"/>
    <property type="match status" value="2"/>
</dbReference>
<evidence type="ECO:0000256" key="3">
    <source>
        <dbReference type="ARBA" id="ARBA00022540"/>
    </source>
</evidence>
<dbReference type="InterPro" id="IPR015760">
    <property type="entry name" value="TIF_IF2"/>
</dbReference>
<evidence type="ECO:0000256" key="12">
    <source>
        <dbReference type="SAM" id="MobiDB-lite"/>
    </source>
</evidence>
<protein>
    <recommendedName>
        <fullName evidence="10">Translation initiation factor IF-2, mitochondrial</fullName>
    </recommendedName>
</protein>
<reference evidence="14" key="2">
    <citation type="submission" date="2021-10" db="EMBL/GenBank/DDBJ databases">
        <title>Phylogenomics reveals ancestral predisposition of the termite-cultivated fungus Termitomyces towards a domesticated lifestyle.</title>
        <authorList>
            <person name="Auxier B."/>
            <person name="Grum-Grzhimaylo A."/>
            <person name="Cardenas M.E."/>
            <person name="Lodge J.D."/>
            <person name="Laessoe T."/>
            <person name="Pedersen O."/>
            <person name="Smith M.E."/>
            <person name="Kuyper T.W."/>
            <person name="Franco-Molano E.A."/>
            <person name="Baroni T.J."/>
            <person name="Aanen D.K."/>
        </authorList>
    </citation>
    <scope>NUCLEOTIDE SEQUENCE</scope>
    <source>
        <strain evidence="14">AP01</strain>
        <tissue evidence="14">Mycelium</tissue>
    </source>
</reference>
<evidence type="ECO:0000313" key="14">
    <source>
        <dbReference type="EMBL" id="KAG5645923.1"/>
    </source>
</evidence>
<keyword evidence="11" id="KW-0175">Coiled coil</keyword>
<feature type="coiled-coil region" evidence="11">
    <location>
        <begin position="683"/>
        <end position="710"/>
    </location>
</feature>
<dbReference type="Gene3D" id="3.40.50.300">
    <property type="entry name" value="P-loop containing nucleotide triphosphate hydrolases"/>
    <property type="match status" value="1"/>
</dbReference>
<reference evidence="14" key="1">
    <citation type="submission" date="2020-07" db="EMBL/GenBank/DDBJ databases">
        <authorList>
            <person name="Nieuwenhuis M."/>
            <person name="Van De Peppel L.J.J."/>
        </authorList>
    </citation>
    <scope>NUCLEOTIDE SEQUENCE</scope>
    <source>
        <strain evidence="14">AP01</strain>
        <tissue evidence="14">Mycelium</tissue>
    </source>
</reference>
<feature type="compositionally biased region" description="Gly residues" evidence="12">
    <location>
        <begin position="97"/>
        <end position="106"/>
    </location>
</feature>
<evidence type="ECO:0000313" key="15">
    <source>
        <dbReference type="Proteomes" id="UP000775547"/>
    </source>
</evidence>
<dbReference type="InterPro" id="IPR000178">
    <property type="entry name" value="TF_IF2_bacterial-like"/>
</dbReference>
<feature type="domain" description="Tr-type G" evidence="13">
    <location>
        <begin position="387"/>
        <end position="566"/>
    </location>
</feature>
<dbReference type="FunFam" id="3.40.50.10050:FF:000001">
    <property type="entry name" value="Translation initiation factor IF-2"/>
    <property type="match status" value="1"/>
</dbReference>
<dbReference type="CDD" id="cd01887">
    <property type="entry name" value="IF2_eIF5B"/>
    <property type="match status" value="1"/>
</dbReference>
<feature type="compositionally biased region" description="Basic and acidic residues" evidence="12">
    <location>
        <begin position="242"/>
        <end position="266"/>
    </location>
</feature>